<reference evidence="1" key="1">
    <citation type="journal article" date="2011" name="Environ. Microbiol.">
        <title>Genomic insights into the metabolic potential of the polycyclic aromatic hydrocarbon degrading sulfate-reducing Deltaproteobacterium N47.</title>
        <authorList>
            <person name="Bergmann F."/>
            <person name="Selesi D."/>
            <person name="Weinmaier T."/>
            <person name="Tischler P."/>
            <person name="Rattei T."/>
            <person name="Meckenstock R.U."/>
        </authorList>
    </citation>
    <scope>NUCLEOTIDE SEQUENCE</scope>
</reference>
<gene>
    <name evidence="1" type="ORF">N47_J00090</name>
</gene>
<sequence length="67" mass="7583">MKVSVKDLSVSMEIKNKGVELDVYDNSDNHLGDLIVTKTGLNWCKGKTTPAKGKKIKWEDFIAQMER</sequence>
<dbReference type="EMBL" id="FR695872">
    <property type="protein sequence ID" value="CBX29028.1"/>
    <property type="molecule type" value="Genomic_DNA"/>
</dbReference>
<accession>E1YEN4</accession>
<proteinExistence type="predicted"/>
<protein>
    <submittedName>
        <fullName evidence="1">Uncharacterized protein</fullName>
    </submittedName>
</protein>
<evidence type="ECO:0000313" key="1">
    <source>
        <dbReference type="EMBL" id="CBX29028.1"/>
    </source>
</evidence>
<organism evidence="1">
    <name type="scientific">uncultured Desulfobacterium sp</name>
    <dbReference type="NCBI Taxonomy" id="201089"/>
    <lineage>
        <taxon>Bacteria</taxon>
        <taxon>Pseudomonadati</taxon>
        <taxon>Thermodesulfobacteriota</taxon>
        <taxon>Desulfobacteria</taxon>
        <taxon>Desulfobacterales</taxon>
        <taxon>Desulfobacteriaceae</taxon>
        <taxon>Desulfobacterium</taxon>
        <taxon>environmental samples</taxon>
    </lineage>
</organism>
<dbReference type="AlphaFoldDB" id="E1YEN4"/>
<name>E1YEN4_9BACT</name>